<dbReference type="PANTHER" id="PTHR11061:SF30">
    <property type="entry name" value="TRNA (URACIL(54)-C(5))-METHYLTRANSFERASE"/>
    <property type="match status" value="1"/>
</dbReference>
<dbReference type="PANTHER" id="PTHR11061">
    <property type="entry name" value="RNA M5U METHYLTRANSFERASE"/>
    <property type="match status" value="1"/>
</dbReference>
<reference evidence="7" key="1">
    <citation type="submission" date="2022-12" db="EMBL/GenBank/DDBJ databases">
        <title>Whole genome sequence analysis of a duck derived balloon bacteium Aerococcus urinaeequi henan2020.</title>
        <authorList>
            <person name="Zhang H."/>
            <person name="Qiao H.X."/>
            <person name="Bian C.Z."/>
            <person name="Shu J.C."/>
        </authorList>
    </citation>
    <scope>NUCLEOTIDE SEQUENCE</scope>
    <source>
        <strain evidence="7">2020-HN-1</strain>
    </source>
</reference>
<feature type="binding site" evidence="4">
    <location>
        <position position="341"/>
    </location>
    <ligand>
        <name>S-adenosyl-L-methionine</name>
        <dbReference type="ChEBI" id="CHEBI:59789"/>
    </ligand>
</feature>
<dbReference type="InterPro" id="IPR030391">
    <property type="entry name" value="MeTrfase_TrmA_CS"/>
</dbReference>
<evidence type="ECO:0000256" key="5">
    <source>
        <dbReference type="PROSITE-ProRule" id="PRU10015"/>
    </source>
</evidence>
<dbReference type="InterPro" id="IPR030390">
    <property type="entry name" value="MeTrfase_TrmA_AS"/>
</dbReference>
<evidence type="ECO:0000259" key="6">
    <source>
        <dbReference type="PROSITE" id="PS50926"/>
    </source>
</evidence>
<proteinExistence type="inferred from homology"/>
<dbReference type="EMBL" id="CP114063">
    <property type="protein sequence ID" value="WAT24261.1"/>
    <property type="molecule type" value="Genomic_DNA"/>
</dbReference>
<dbReference type="SUPFAM" id="SSF50249">
    <property type="entry name" value="Nucleic acid-binding proteins"/>
    <property type="match status" value="1"/>
</dbReference>
<dbReference type="InterPro" id="IPR002792">
    <property type="entry name" value="TRAM_dom"/>
</dbReference>
<feature type="binding site" evidence="4">
    <location>
        <position position="320"/>
    </location>
    <ligand>
        <name>S-adenosyl-L-methionine</name>
        <dbReference type="ChEBI" id="CHEBI:59789"/>
    </ligand>
</feature>
<dbReference type="AlphaFoldDB" id="A0AA47G937"/>
<dbReference type="Gene3D" id="3.40.50.150">
    <property type="entry name" value="Vaccinia Virus protein VP39"/>
    <property type="match status" value="1"/>
</dbReference>
<comment type="similarity">
    <text evidence="4">Belongs to the class I-like SAM-binding methyltransferase superfamily. RNA M5U methyltransferase family.</text>
</comment>
<feature type="domain" description="TRAM" evidence="6">
    <location>
        <begin position="8"/>
        <end position="66"/>
    </location>
</feature>
<dbReference type="PROSITE" id="PS01230">
    <property type="entry name" value="TRMA_1"/>
    <property type="match status" value="1"/>
</dbReference>
<dbReference type="SUPFAM" id="SSF53335">
    <property type="entry name" value="S-adenosyl-L-methionine-dependent methyltransferases"/>
    <property type="match status" value="1"/>
</dbReference>
<name>A0AA47G937_9LACT</name>
<feature type="binding site" evidence="4">
    <location>
        <position position="291"/>
    </location>
    <ligand>
        <name>S-adenosyl-L-methionine</name>
        <dbReference type="ChEBI" id="CHEBI:59789"/>
    </ligand>
</feature>
<dbReference type="GO" id="GO:0070475">
    <property type="term" value="P:rRNA base methylation"/>
    <property type="evidence" value="ECO:0007669"/>
    <property type="project" value="TreeGrafter"/>
</dbReference>
<dbReference type="FunFam" id="3.40.50.150:FF:000009">
    <property type="entry name" value="23S rRNA (Uracil(1939)-C(5))-methyltransferase RlmD"/>
    <property type="match status" value="1"/>
</dbReference>
<gene>
    <name evidence="7" type="primary">rlmD</name>
    <name evidence="7" type="ORF">OZ415_08415</name>
</gene>
<evidence type="ECO:0000313" key="8">
    <source>
        <dbReference type="Proteomes" id="UP001164714"/>
    </source>
</evidence>
<evidence type="ECO:0000256" key="1">
    <source>
        <dbReference type="ARBA" id="ARBA00022603"/>
    </source>
</evidence>
<dbReference type="InterPro" id="IPR012340">
    <property type="entry name" value="NA-bd_OB-fold"/>
</dbReference>
<keyword evidence="3 4" id="KW-0949">S-adenosyl-L-methionine</keyword>
<keyword evidence="1 4" id="KW-0489">Methyltransferase</keyword>
<dbReference type="NCBIfam" id="TIGR00479">
    <property type="entry name" value="rumA"/>
    <property type="match status" value="1"/>
</dbReference>
<feature type="active site" description="Nucleophile" evidence="4">
    <location>
        <position position="416"/>
    </location>
</feature>
<organism evidence="7 8">
    <name type="scientific">Aerococcus urinaeequi</name>
    <dbReference type="NCBI Taxonomy" id="51665"/>
    <lineage>
        <taxon>Bacteria</taxon>
        <taxon>Bacillati</taxon>
        <taxon>Bacillota</taxon>
        <taxon>Bacilli</taxon>
        <taxon>Lactobacillales</taxon>
        <taxon>Aerococcaceae</taxon>
        <taxon>Aerococcus</taxon>
    </lineage>
</organism>
<dbReference type="EC" id="2.1.1.190" evidence="7"/>
<dbReference type="CDD" id="cd02440">
    <property type="entry name" value="AdoMet_MTases"/>
    <property type="match status" value="1"/>
</dbReference>
<protein>
    <submittedName>
        <fullName evidence="7">23S rRNA (Uracil(1939)-C(5))-methyltransferase RlmD</fullName>
        <ecNumber evidence="7">2.1.1.190</ecNumber>
    </submittedName>
</protein>
<dbReference type="PROSITE" id="PS51687">
    <property type="entry name" value="SAM_MT_RNA_M5U"/>
    <property type="match status" value="1"/>
</dbReference>
<dbReference type="InterPro" id="IPR010280">
    <property type="entry name" value="U5_MeTrfase_fam"/>
</dbReference>
<evidence type="ECO:0000256" key="4">
    <source>
        <dbReference type="PROSITE-ProRule" id="PRU01024"/>
    </source>
</evidence>
<feature type="active site" evidence="5">
    <location>
        <position position="416"/>
    </location>
</feature>
<dbReference type="GO" id="GO:0070041">
    <property type="term" value="F:rRNA (uridine-C5-)-methyltransferase activity"/>
    <property type="evidence" value="ECO:0007669"/>
    <property type="project" value="TreeGrafter"/>
</dbReference>
<evidence type="ECO:0000313" key="7">
    <source>
        <dbReference type="EMBL" id="WAT24261.1"/>
    </source>
</evidence>
<dbReference type="Gene3D" id="2.40.50.1070">
    <property type="match status" value="1"/>
</dbReference>
<evidence type="ECO:0000256" key="2">
    <source>
        <dbReference type="ARBA" id="ARBA00022679"/>
    </source>
</evidence>
<keyword evidence="2 4" id="KW-0808">Transferase</keyword>
<dbReference type="PROSITE" id="PS01231">
    <property type="entry name" value="TRMA_2"/>
    <property type="match status" value="1"/>
</dbReference>
<dbReference type="FunFam" id="2.40.50.1070:FF:000003">
    <property type="entry name" value="23S rRNA (Uracil-5-)-methyltransferase RumA"/>
    <property type="match status" value="1"/>
</dbReference>
<dbReference type="Gene3D" id="2.40.50.140">
    <property type="entry name" value="Nucleic acid-binding proteins"/>
    <property type="match status" value="1"/>
</dbReference>
<dbReference type="Pfam" id="PF05958">
    <property type="entry name" value="tRNA_U5-meth_tr"/>
    <property type="match status" value="1"/>
</dbReference>
<dbReference type="InterPro" id="IPR029063">
    <property type="entry name" value="SAM-dependent_MTases_sf"/>
</dbReference>
<sequence>MKQKYTTPIQKNESFEGTIEDLTFQGLGVVKVDGYPLFVEDALPGEVGTIKAISVGKKFGYGKMMERTVDSPDRVDIVDKVSSQVGTMPLQHMTYESQLAFKQKQVENAFSRFGLAEGREVLATVGSEDTFKYRNKAQIPIGIDNEGQLYSGFYRKNSHEIIPVEDFKIQLPGIDEAITSIVDIFNQHGLKGYDEGKHSGLIRNIVIRKGYYTNEMMVIIVINGKDLPNEDQIVNEIVEKLPEVVSIVLSSNTKQTNVVMSGKPRVVYGVDKYEDKMFDFTFDISSRSFFQINTPQAEKLYQLAIDAADLTGEETVVDAYCGIGTITLALAKKAKHVYGVEVVGDAVKMAKNNAAKNYINNVHFETGQAETVMGEWVKAGVQPDVVVVDPPRKGLDDTFIESTIEANPEKIVYVSCNPTTMARDIAKFVEAGYDFEQVQPLDMFPQTWHVETIVLLSHKNPQTSPPSL</sequence>
<dbReference type="Proteomes" id="UP001164714">
    <property type="component" value="Chromosome"/>
</dbReference>
<dbReference type="RefSeq" id="WP_269104786.1">
    <property type="nucleotide sequence ID" value="NZ_CP114063.1"/>
</dbReference>
<accession>A0AA47G937</accession>
<dbReference type="PROSITE" id="PS50926">
    <property type="entry name" value="TRAM"/>
    <property type="match status" value="1"/>
</dbReference>
<feature type="binding site" evidence="4">
    <location>
        <position position="389"/>
    </location>
    <ligand>
        <name>S-adenosyl-L-methionine</name>
        <dbReference type="ChEBI" id="CHEBI:59789"/>
    </ligand>
</feature>
<evidence type="ECO:0000256" key="3">
    <source>
        <dbReference type="ARBA" id="ARBA00022691"/>
    </source>
</evidence>